<evidence type="ECO:0000256" key="1">
    <source>
        <dbReference type="ARBA" id="ARBA00011046"/>
    </source>
</evidence>
<evidence type="ECO:0000256" key="4">
    <source>
        <dbReference type="ARBA" id="ARBA00023163"/>
    </source>
</evidence>
<evidence type="ECO:0000313" key="5">
    <source>
        <dbReference type="EMBL" id="RZQ61702.1"/>
    </source>
</evidence>
<evidence type="ECO:0000313" key="6">
    <source>
        <dbReference type="Proteomes" id="UP000292003"/>
    </source>
</evidence>
<dbReference type="InterPro" id="IPR036388">
    <property type="entry name" value="WH-like_DNA-bd_sf"/>
</dbReference>
<dbReference type="Pfam" id="PF03965">
    <property type="entry name" value="Penicillinase_R"/>
    <property type="match status" value="1"/>
</dbReference>
<name>A0A4Q7J4V2_9PSEU</name>
<keyword evidence="2" id="KW-0805">Transcription regulation</keyword>
<dbReference type="RefSeq" id="WP_130477434.1">
    <property type="nucleotide sequence ID" value="NZ_SFCC01000011.1"/>
</dbReference>
<dbReference type="GO" id="GO:0045892">
    <property type="term" value="P:negative regulation of DNA-templated transcription"/>
    <property type="evidence" value="ECO:0007669"/>
    <property type="project" value="InterPro"/>
</dbReference>
<keyword evidence="4" id="KW-0804">Transcription</keyword>
<organism evidence="5 6">
    <name type="scientific">Amycolatopsis suaedae</name>
    <dbReference type="NCBI Taxonomy" id="2510978"/>
    <lineage>
        <taxon>Bacteria</taxon>
        <taxon>Bacillati</taxon>
        <taxon>Actinomycetota</taxon>
        <taxon>Actinomycetes</taxon>
        <taxon>Pseudonocardiales</taxon>
        <taxon>Pseudonocardiaceae</taxon>
        <taxon>Amycolatopsis</taxon>
    </lineage>
</organism>
<dbReference type="EMBL" id="SFCC01000011">
    <property type="protein sequence ID" value="RZQ61702.1"/>
    <property type="molecule type" value="Genomic_DNA"/>
</dbReference>
<comment type="similarity">
    <text evidence="1">Belongs to the BlaI transcriptional regulatory family.</text>
</comment>
<proteinExistence type="inferred from homology"/>
<keyword evidence="3" id="KW-0238">DNA-binding</keyword>
<dbReference type="Gene3D" id="6.10.140.850">
    <property type="match status" value="1"/>
</dbReference>
<keyword evidence="6" id="KW-1185">Reference proteome</keyword>
<accession>A0A4Q7J4V2</accession>
<comment type="caution">
    <text evidence="5">The sequence shown here is derived from an EMBL/GenBank/DDBJ whole genome shotgun (WGS) entry which is preliminary data.</text>
</comment>
<reference evidence="5 6" key="1">
    <citation type="submission" date="2019-02" db="EMBL/GenBank/DDBJ databases">
        <title>Draft genome sequence of Amycolatopsis sp. 8-3EHSu isolated from roots of Suaeda maritima.</title>
        <authorList>
            <person name="Duangmal K."/>
            <person name="Chantavorakit T."/>
        </authorList>
    </citation>
    <scope>NUCLEOTIDE SEQUENCE [LARGE SCALE GENOMIC DNA]</scope>
    <source>
        <strain evidence="5 6">8-3EHSu</strain>
    </source>
</reference>
<dbReference type="InterPro" id="IPR036390">
    <property type="entry name" value="WH_DNA-bd_sf"/>
</dbReference>
<dbReference type="Proteomes" id="UP000292003">
    <property type="component" value="Unassembled WGS sequence"/>
</dbReference>
<dbReference type="InterPro" id="IPR005650">
    <property type="entry name" value="BlaI_family"/>
</dbReference>
<dbReference type="Gene3D" id="1.10.10.10">
    <property type="entry name" value="Winged helix-like DNA-binding domain superfamily/Winged helix DNA-binding domain"/>
    <property type="match status" value="1"/>
</dbReference>
<dbReference type="SUPFAM" id="SSF46785">
    <property type="entry name" value="Winged helix' DNA-binding domain"/>
    <property type="match status" value="1"/>
</dbReference>
<evidence type="ECO:0000256" key="3">
    <source>
        <dbReference type="ARBA" id="ARBA00023125"/>
    </source>
</evidence>
<dbReference type="GO" id="GO:0003677">
    <property type="term" value="F:DNA binding"/>
    <property type="evidence" value="ECO:0007669"/>
    <property type="project" value="UniProtKB-KW"/>
</dbReference>
<evidence type="ECO:0000256" key="2">
    <source>
        <dbReference type="ARBA" id="ARBA00023015"/>
    </source>
</evidence>
<dbReference type="AlphaFoldDB" id="A0A4Q7J4V2"/>
<gene>
    <name evidence="5" type="ORF">EWH70_22345</name>
</gene>
<sequence length="119" mass="13316">MSRLGDLERAVMEALWARDVPATGREVHGDLADRALAYTTVMTVLDRLARKGLVNRERDGRAWRYAAAAPRETYIAELMVQALELAGDRDSALVQFARSVSTDEARTLRDALDESREQP</sequence>
<dbReference type="OrthoDB" id="9813987at2"/>
<protein>
    <submittedName>
        <fullName evidence="5">BlaI/MecI/CopY family transcriptional regulator</fullName>
    </submittedName>
</protein>